<dbReference type="Proteomes" id="UP000527355">
    <property type="component" value="Unassembled WGS sequence"/>
</dbReference>
<keyword evidence="3" id="KW-1185">Reference proteome</keyword>
<dbReference type="EMBL" id="JABWUV010000017">
    <property type="protein sequence ID" value="KAF6296122.1"/>
    <property type="molecule type" value="Genomic_DNA"/>
</dbReference>
<reference evidence="2 3" key="1">
    <citation type="journal article" date="2020" name="Nature">
        <title>Six reference-quality genomes reveal evolution of bat adaptations.</title>
        <authorList>
            <person name="Jebb D."/>
            <person name="Huang Z."/>
            <person name="Pippel M."/>
            <person name="Hughes G.M."/>
            <person name="Lavrichenko K."/>
            <person name="Devanna P."/>
            <person name="Winkler S."/>
            <person name="Jermiin L.S."/>
            <person name="Skirmuntt E.C."/>
            <person name="Katzourakis A."/>
            <person name="Burkitt-Gray L."/>
            <person name="Ray D.A."/>
            <person name="Sullivan K.A.M."/>
            <person name="Roscito J.G."/>
            <person name="Kirilenko B.M."/>
            <person name="Davalos L.M."/>
            <person name="Corthals A.P."/>
            <person name="Power M.L."/>
            <person name="Jones G."/>
            <person name="Ransome R.D."/>
            <person name="Dechmann D.K.N."/>
            <person name="Locatelli A.G."/>
            <person name="Puechmaille S.J."/>
            <person name="Fedrigo O."/>
            <person name="Jarvis E.D."/>
            <person name="Hiller M."/>
            <person name="Vernes S.C."/>
            <person name="Myers E.W."/>
            <person name="Teeling E.C."/>
        </authorList>
    </citation>
    <scope>NUCLEOTIDE SEQUENCE [LARGE SCALE GENOMIC DNA]</scope>
    <source>
        <strain evidence="2">MMyoMyo1</strain>
        <tissue evidence="2">Flight muscle</tissue>
    </source>
</reference>
<evidence type="ECO:0000256" key="1">
    <source>
        <dbReference type="SAM" id="MobiDB-lite"/>
    </source>
</evidence>
<dbReference type="AlphaFoldDB" id="A0A7J7T632"/>
<organism evidence="2 3">
    <name type="scientific">Myotis myotis</name>
    <name type="common">Greater mouse-eared bat</name>
    <name type="synonym">Vespertilio myotis</name>
    <dbReference type="NCBI Taxonomy" id="51298"/>
    <lineage>
        <taxon>Eukaryota</taxon>
        <taxon>Metazoa</taxon>
        <taxon>Chordata</taxon>
        <taxon>Craniata</taxon>
        <taxon>Vertebrata</taxon>
        <taxon>Euteleostomi</taxon>
        <taxon>Mammalia</taxon>
        <taxon>Eutheria</taxon>
        <taxon>Laurasiatheria</taxon>
        <taxon>Chiroptera</taxon>
        <taxon>Yangochiroptera</taxon>
        <taxon>Vespertilionidae</taxon>
        <taxon>Myotis</taxon>
    </lineage>
</organism>
<comment type="caution">
    <text evidence="2">The sequence shown here is derived from an EMBL/GenBank/DDBJ whole genome shotgun (WGS) entry which is preliminary data.</text>
</comment>
<evidence type="ECO:0000313" key="2">
    <source>
        <dbReference type="EMBL" id="KAF6296122.1"/>
    </source>
</evidence>
<proteinExistence type="predicted"/>
<evidence type="ECO:0000313" key="3">
    <source>
        <dbReference type="Proteomes" id="UP000527355"/>
    </source>
</evidence>
<accession>A0A7J7T632</accession>
<gene>
    <name evidence="2" type="ORF">mMyoMyo1_009224</name>
</gene>
<protein>
    <submittedName>
        <fullName evidence="2">Uncharacterized protein</fullName>
    </submittedName>
</protein>
<sequence>MKTQRRRSLWLPSLGRAGHSGHHWNLNHTGVPSATPRAPGAKPGVTHTAQPVACRVTTKPIPRKLLSRIFHCDSCSKLRWGTEAWEALPGCGREGGEMGSGRRPSILLFLHLLFLLFPCPFLKRVSEKRKLQNSICDAISV</sequence>
<feature type="region of interest" description="Disordered" evidence="1">
    <location>
        <begin position="21"/>
        <end position="46"/>
    </location>
</feature>
<name>A0A7J7T632_MYOMY</name>